<feature type="transmembrane region" description="Helical" evidence="1">
    <location>
        <begin position="215"/>
        <end position="236"/>
    </location>
</feature>
<name>A0A9D4UVH6_ADICA</name>
<dbReference type="PANTHER" id="PTHR33372">
    <property type="match status" value="1"/>
</dbReference>
<feature type="transmembrane region" description="Helical" evidence="1">
    <location>
        <begin position="248"/>
        <end position="265"/>
    </location>
</feature>
<evidence type="ECO:0000313" key="2">
    <source>
        <dbReference type="EMBL" id="KAI5074564.1"/>
    </source>
</evidence>
<keyword evidence="1" id="KW-1133">Transmembrane helix</keyword>
<keyword evidence="1" id="KW-0812">Transmembrane</keyword>
<comment type="caution">
    <text evidence="2">The sequence shown here is derived from an EMBL/GenBank/DDBJ whole genome shotgun (WGS) entry which is preliminary data.</text>
</comment>
<feature type="transmembrane region" description="Helical" evidence="1">
    <location>
        <begin position="187"/>
        <end position="203"/>
    </location>
</feature>
<dbReference type="PANTHER" id="PTHR33372:SF14">
    <property type="entry name" value="J DOMAIN-CONTAINING PROTEIN"/>
    <property type="match status" value="1"/>
</dbReference>
<accession>A0A9D4UVH6</accession>
<dbReference type="EMBL" id="JABFUD020000010">
    <property type="protein sequence ID" value="KAI5074564.1"/>
    <property type="molecule type" value="Genomic_DNA"/>
</dbReference>
<feature type="transmembrane region" description="Helical" evidence="1">
    <location>
        <begin position="164"/>
        <end position="181"/>
    </location>
</feature>
<dbReference type="OrthoDB" id="2014563at2759"/>
<dbReference type="InterPro" id="IPR001623">
    <property type="entry name" value="DnaJ_domain"/>
</dbReference>
<dbReference type="GO" id="GO:0031969">
    <property type="term" value="C:chloroplast membrane"/>
    <property type="evidence" value="ECO:0007669"/>
    <property type="project" value="TreeGrafter"/>
</dbReference>
<dbReference type="Pfam" id="PF11833">
    <property type="entry name" value="CPP1-like"/>
    <property type="match status" value="1"/>
</dbReference>
<dbReference type="CDD" id="cd06257">
    <property type="entry name" value="DnaJ"/>
    <property type="match status" value="1"/>
</dbReference>
<dbReference type="Gene3D" id="1.10.287.110">
    <property type="entry name" value="DnaJ domain"/>
    <property type="match status" value="1"/>
</dbReference>
<protein>
    <submittedName>
        <fullName evidence="2">Uncharacterized protein</fullName>
    </submittedName>
</protein>
<dbReference type="AlphaFoldDB" id="A0A9D4UVH6"/>
<dbReference type="InterPro" id="IPR036869">
    <property type="entry name" value="J_dom_sf"/>
</dbReference>
<sequence length="271" mass="30294">MAGLRISLSPAAPLVGRPDGHGSAQSPRFLGCREFHLFWPGQKGSRHIHHRNKIVCALGGSSDEGMAVFPKINVGDPYKRLGIPRDASEEEIREAYKYLMAQYGWHDKSRTSIETAYDKILLESLKSRRSPKIDVQKALRNNYAKLPPWVRNLSNIYDVPSSKVILIRAAFFTLLGVWSALDQTQGGPAFQVAVSLVGCIYFLNDRLRSKWKALFAGIGSFVIGWVLGSVVASFLPGKLYPKSWTTEIITALISYVILWFSCTFFRNTARA</sequence>
<dbReference type="InterPro" id="IPR021788">
    <property type="entry name" value="CPP1-like"/>
</dbReference>
<dbReference type="SUPFAM" id="SSF46565">
    <property type="entry name" value="Chaperone J-domain"/>
    <property type="match status" value="1"/>
</dbReference>
<evidence type="ECO:0000313" key="3">
    <source>
        <dbReference type="Proteomes" id="UP000886520"/>
    </source>
</evidence>
<dbReference type="Proteomes" id="UP000886520">
    <property type="component" value="Chromosome 10"/>
</dbReference>
<keyword evidence="1" id="KW-0472">Membrane</keyword>
<keyword evidence="3" id="KW-1185">Reference proteome</keyword>
<proteinExistence type="predicted"/>
<gene>
    <name evidence="2" type="ORF">GOP47_0010525</name>
</gene>
<evidence type="ECO:0000256" key="1">
    <source>
        <dbReference type="SAM" id="Phobius"/>
    </source>
</evidence>
<reference evidence="2" key="1">
    <citation type="submission" date="2021-01" db="EMBL/GenBank/DDBJ databases">
        <title>Adiantum capillus-veneris genome.</title>
        <authorList>
            <person name="Fang Y."/>
            <person name="Liao Q."/>
        </authorList>
    </citation>
    <scope>NUCLEOTIDE SEQUENCE</scope>
    <source>
        <strain evidence="2">H3</strain>
        <tissue evidence="2">Leaf</tissue>
    </source>
</reference>
<organism evidence="2 3">
    <name type="scientific">Adiantum capillus-veneris</name>
    <name type="common">Maidenhair fern</name>
    <dbReference type="NCBI Taxonomy" id="13818"/>
    <lineage>
        <taxon>Eukaryota</taxon>
        <taxon>Viridiplantae</taxon>
        <taxon>Streptophyta</taxon>
        <taxon>Embryophyta</taxon>
        <taxon>Tracheophyta</taxon>
        <taxon>Polypodiopsida</taxon>
        <taxon>Polypodiidae</taxon>
        <taxon>Polypodiales</taxon>
        <taxon>Pteridineae</taxon>
        <taxon>Pteridaceae</taxon>
        <taxon>Vittarioideae</taxon>
        <taxon>Adiantum</taxon>
    </lineage>
</organism>